<evidence type="ECO:0000313" key="2">
    <source>
        <dbReference type="Proteomes" id="UP000827092"/>
    </source>
</evidence>
<keyword evidence="2" id="KW-1185">Reference proteome</keyword>
<dbReference type="AlphaFoldDB" id="A0AAV6U9H1"/>
<dbReference type="Proteomes" id="UP000827092">
    <property type="component" value="Unassembled WGS sequence"/>
</dbReference>
<reference evidence="1 2" key="1">
    <citation type="journal article" date="2022" name="Nat. Ecol. Evol.">
        <title>A masculinizing supergene underlies an exaggerated male reproductive morph in a spider.</title>
        <authorList>
            <person name="Hendrickx F."/>
            <person name="De Corte Z."/>
            <person name="Sonet G."/>
            <person name="Van Belleghem S.M."/>
            <person name="Kostlbacher S."/>
            <person name="Vangestel C."/>
        </authorList>
    </citation>
    <scope>NUCLEOTIDE SEQUENCE [LARGE SCALE GENOMIC DNA]</scope>
    <source>
        <strain evidence="1">W744_W776</strain>
    </source>
</reference>
<name>A0AAV6U9H1_9ARAC</name>
<proteinExistence type="predicted"/>
<gene>
    <name evidence="1" type="ORF">JTE90_024709</name>
</gene>
<organism evidence="1 2">
    <name type="scientific">Oedothorax gibbosus</name>
    <dbReference type="NCBI Taxonomy" id="931172"/>
    <lineage>
        <taxon>Eukaryota</taxon>
        <taxon>Metazoa</taxon>
        <taxon>Ecdysozoa</taxon>
        <taxon>Arthropoda</taxon>
        <taxon>Chelicerata</taxon>
        <taxon>Arachnida</taxon>
        <taxon>Araneae</taxon>
        <taxon>Araneomorphae</taxon>
        <taxon>Entelegynae</taxon>
        <taxon>Araneoidea</taxon>
        <taxon>Linyphiidae</taxon>
        <taxon>Erigoninae</taxon>
        <taxon>Oedothorax</taxon>
    </lineage>
</organism>
<sequence>MHKVLGTNVSSIITSMINLFSWYEDVLDNISSGAYATQQIKNHLLNAKCIGTDRYQQYCSKRLHKDSNTDIHSKITQQKLKTFSSLRKKSPKTDTQKDTQYRYFSPYNCNGQTTSLDMKYILTFNLNDFPPAIANPDGTLIHSILGSVDKSATCANLAFTNTLILDGMSILQQMQNSSSTFRDLAVDILNYIIHLGITYGCKSVHCDGYLSSRKH</sequence>
<dbReference type="EMBL" id="JAFNEN010000539">
    <property type="protein sequence ID" value="KAG8180960.1"/>
    <property type="molecule type" value="Genomic_DNA"/>
</dbReference>
<dbReference type="PANTHER" id="PTHR46704">
    <property type="entry name" value="CXC DOMAIN-CONTAINING PROTEIN-RELATED"/>
    <property type="match status" value="1"/>
</dbReference>
<dbReference type="PANTHER" id="PTHR46704:SF1">
    <property type="entry name" value="TELOMERE LENGTH REGULATION PROTEIN TEL2 HOMOLOG"/>
    <property type="match status" value="1"/>
</dbReference>
<accession>A0AAV6U9H1</accession>
<evidence type="ECO:0000313" key="1">
    <source>
        <dbReference type="EMBL" id="KAG8180960.1"/>
    </source>
</evidence>
<protein>
    <submittedName>
        <fullName evidence="1">Uncharacterized protein</fullName>
    </submittedName>
</protein>
<comment type="caution">
    <text evidence="1">The sequence shown here is derived from an EMBL/GenBank/DDBJ whole genome shotgun (WGS) entry which is preliminary data.</text>
</comment>